<keyword evidence="3" id="KW-0274">FAD</keyword>
<dbReference type="Proteomes" id="UP001530377">
    <property type="component" value="Unassembled WGS sequence"/>
</dbReference>
<comment type="caution">
    <text evidence="7">The sequence shown here is derived from an EMBL/GenBank/DDBJ whole genome shotgun (WGS) entry which is preliminary data.</text>
</comment>
<dbReference type="AlphaFoldDB" id="A0ABD3SCQ2"/>
<organism evidence="7 8">
    <name type="scientific">Cyclostephanos tholiformis</name>
    <dbReference type="NCBI Taxonomy" id="382380"/>
    <lineage>
        <taxon>Eukaryota</taxon>
        <taxon>Sar</taxon>
        <taxon>Stramenopiles</taxon>
        <taxon>Ochrophyta</taxon>
        <taxon>Bacillariophyta</taxon>
        <taxon>Coscinodiscophyceae</taxon>
        <taxon>Thalassiosirophycidae</taxon>
        <taxon>Stephanodiscales</taxon>
        <taxon>Stephanodiscaceae</taxon>
        <taxon>Cyclostephanos</taxon>
    </lineage>
</organism>
<dbReference type="PANTHER" id="PTHR42913:SF4">
    <property type="entry name" value="ALTERNATIVE NAD(P)H-UBIQUINONE OXIDOREDUCTASE C1, CHLOROPLASTIC_MITOCHONDRIAL"/>
    <property type="match status" value="1"/>
</dbReference>
<evidence type="ECO:0000256" key="4">
    <source>
        <dbReference type="ARBA" id="ARBA00023002"/>
    </source>
</evidence>
<dbReference type="Gene3D" id="3.50.50.100">
    <property type="match status" value="1"/>
</dbReference>
<dbReference type="EMBL" id="JALLPB020000072">
    <property type="protein sequence ID" value="KAL3822176.1"/>
    <property type="molecule type" value="Genomic_DNA"/>
</dbReference>
<feature type="domain" description="FAD/NAD(P)-binding" evidence="6">
    <location>
        <begin position="68"/>
        <end position="444"/>
    </location>
</feature>
<gene>
    <name evidence="7" type="ORF">ACHAXA_008192</name>
</gene>
<comment type="cofactor">
    <cofactor evidence="1">
        <name>FAD</name>
        <dbReference type="ChEBI" id="CHEBI:57692"/>
    </cofactor>
</comment>
<evidence type="ECO:0000313" key="7">
    <source>
        <dbReference type="EMBL" id="KAL3822176.1"/>
    </source>
</evidence>
<keyword evidence="5" id="KW-0732">Signal</keyword>
<evidence type="ECO:0000256" key="1">
    <source>
        <dbReference type="ARBA" id="ARBA00001974"/>
    </source>
</evidence>
<keyword evidence="4" id="KW-0560">Oxidoreductase</keyword>
<feature type="signal peptide" evidence="5">
    <location>
        <begin position="1"/>
        <end position="16"/>
    </location>
</feature>
<protein>
    <recommendedName>
        <fullName evidence="6">FAD/NAD(P)-binding domain-containing protein</fullName>
    </recommendedName>
</protein>
<dbReference type="InterPro" id="IPR051169">
    <property type="entry name" value="NADH-Q_oxidoreductase"/>
</dbReference>
<dbReference type="GO" id="GO:0016491">
    <property type="term" value="F:oxidoreductase activity"/>
    <property type="evidence" value="ECO:0007669"/>
    <property type="project" value="UniProtKB-KW"/>
</dbReference>
<dbReference type="InterPro" id="IPR036188">
    <property type="entry name" value="FAD/NAD-bd_sf"/>
</dbReference>
<dbReference type="PRINTS" id="PR00368">
    <property type="entry name" value="FADPNR"/>
</dbReference>
<evidence type="ECO:0000256" key="5">
    <source>
        <dbReference type="SAM" id="SignalP"/>
    </source>
</evidence>
<reference evidence="7 8" key="1">
    <citation type="submission" date="2024-10" db="EMBL/GenBank/DDBJ databases">
        <title>Updated reference genomes for cyclostephanoid diatoms.</title>
        <authorList>
            <person name="Roberts W.R."/>
            <person name="Alverson A.J."/>
        </authorList>
    </citation>
    <scope>NUCLEOTIDE SEQUENCE [LARGE SCALE GENOMIC DNA]</scope>
    <source>
        <strain evidence="7 8">AJA228-03</strain>
    </source>
</reference>
<evidence type="ECO:0000313" key="8">
    <source>
        <dbReference type="Proteomes" id="UP001530377"/>
    </source>
</evidence>
<accession>A0ABD3SCQ2</accession>
<dbReference type="SUPFAM" id="SSF51905">
    <property type="entry name" value="FAD/NAD(P)-binding domain"/>
    <property type="match status" value="2"/>
</dbReference>
<feature type="chain" id="PRO_5044851044" description="FAD/NAD(P)-binding domain-containing protein" evidence="5">
    <location>
        <begin position="17"/>
        <end position="547"/>
    </location>
</feature>
<evidence type="ECO:0000256" key="2">
    <source>
        <dbReference type="ARBA" id="ARBA00022630"/>
    </source>
</evidence>
<dbReference type="Pfam" id="PF07992">
    <property type="entry name" value="Pyr_redox_2"/>
    <property type="match status" value="1"/>
</dbReference>
<proteinExistence type="predicted"/>
<keyword evidence="2" id="KW-0285">Flavoprotein</keyword>
<sequence length="547" mass="58755">MLLPSIFALLTAGLNAKNSSAFSVVDAFAPATIKPTAKSGRRMMIITPHVLHSNSENAGDEKRSRQPHIVILGGGFGGINTALTLPTLPWSEYSVKPKITLIDKSERFVFLPLLYELCVEDASLDEVAPTFKSLLDGAGSKGVAALSRLPDFSEALRMFSGKEKEVANANGCDVTFLQATVEGVDVKSQQIVVTKLADDGIEFIAYDALVIATGAEISLDSIPGASDYALPFYTIEQALELKRRLALLDTYLTDTKKPVNIVIVGGGYAGVELALNLVDRFGVGNNNVQVRLVHRGKQVLEYATEHNRKNGLDRLEAAGVNLMTTTSVIEVLPGQDNKSDEMPPLQKHQCEIKLSSTSNTSLGAEADVVSLPTTLLIWTAGATPTSERKKGVLNSILPRDVMGRILTTSTLNVPEFANVFVVGDRSRPKKVPYPGTAQVAIQQATVAVWNVFATLTANYKAVGERGPKLLPFKFLNLGEMMTLGSDDATISTLGGNVELSGPVASWLRRWIYAVRMPTPKQALTAAVDGTGRKLVRGVAGRKSKPVN</sequence>
<name>A0ABD3SCQ2_9STRA</name>
<keyword evidence="8" id="KW-1185">Reference proteome</keyword>
<evidence type="ECO:0000259" key="6">
    <source>
        <dbReference type="Pfam" id="PF07992"/>
    </source>
</evidence>
<evidence type="ECO:0000256" key="3">
    <source>
        <dbReference type="ARBA" id="ARBA00022827"/>
    </source>
</evidence>
<dbReference type="InterPro" id="IPR023753">
    <property type="entry name" value="FAD/NAD-binding_dom"/>
</dbReference>
<dbReference type="PANTHER" id="PTHR42913">
    <property type="entry name" value="APOPTOSIS-INDUCING FACTOR 1"/>
    <property type="match status" value="1"/>
</dbReference>